<feature type="compositionally biased region" description="Low complexity" evidence="1">
    <location>
        <begin position="10"/>
        <end position="20"/>
    </location>
</feature>
<sequence length="289" mass="32257">MRWFTVASKHLSPPHSSRLLPSPPPSLPSEPRARRSLRPELVLKIYGEKASITGPKSLESAFIGRMHGVSGKTVRDIWDGKTWSHVTGEIARVEAAKEAGPGDQLGEPGRSLEVEERADGERREKLAEEEGGDGTGRSRHYPGAMGEEQGKPRKRGRRGDGRGGEGEGRAAAKVKEEQEEEQGTRTGSSHGRKDPEDVWKREKRREDLEDVWKREERRCEEGASWMSQQDQVGTNQELEDLEGEMSRCEEEGEQMASVVTGTEGEGMSPDWLEQLSPGLIWSYMGRQED</sequence>
<gene>
    <name evidence="2" type="ORF">GUITHDRAFT_149590</name>
</gene>
<dbReference type="PaxDb" id="55529-EKX30962"/>
<dbReference type="GeneID" id="17287682"/>
<reference evidence="3" key="3">
    <citation type="submission" date="2015-06" db="UniProtKB">
        <authorList>
            <consortium name="EnsemblProtists"/>
        </authorList>
    </citation>
    <scope>IDENTIFICATION</scope>
</reference>
<organism evidence="2">
    <name type="scientific">Guillardia theta (strain CCMP2712)</name>
    <name type="common">Cryptophyte</name>
    <dbReference type="NCBI Taxonomy" id="905079"/>
    <lineage>
        <taxon>Eukaryota</taxon>
        <taxon>Cryptophyceae</taxon>
        <taxon>Pyrenomonadales</taxon>
        <taxon>Geminigeraceae</taxon>
        <taxon>Guillardia</taxon>
    </lineage>
</organism>
<dbReference type="Proteomes" id="UP000011087">
    <property type="component" value="Unassembled WGS sequence"/>
</dbReference>
<dbReference type="KEGG" id="gtt:GUITHDRAFT_149590"/>
<dbReference type="EMBL" id="JH993428">
    <property type="protein sequence ID" value="EKX30962.1"/>
    <property type="molecule type" value="Genomic_DNA"/>
</dbReference>
<evidence type="ECO:0000313" key="4">
    <source>
        <dbReference type="Proteomes" id="UP000011087"/>
    </source>
</evidence>
<dbReference type="HOGENOM" id="CLU_964573_0_0_1"/>
<evidence type="ECO:0000313" key="2">
    <source>
        <dbReference type="EMBL" id="EKX30962.1"/>
    </source>
</evidence>
<protein>
    <submittedName>
        <fullName evidence="2 3">Uncharacterized protein</fullName>
    </submittedName>
</protein>
<keyword evidence="4" id="KW-1185">Reference proteome</keyword>
<feature type="region of interest" description="Disordered" evidence="1">
    <location>
        <begin position="241"/>
        <end position="273"/>
    </location>
</feature>
<dbReference type="EnsemblProtists" id="EKX30962">
    <property type="protein sequence ID" value="EKX30962"/>
    <property type="gene ID" value="GUITHDRAFT_149590"/>
</dbReference>
<name>L1I4F8_GUITC</name>
<reference evidence="4" key="2">
    <citation type="submission" date="2012-11" db="EMBL/GenBank/DDBJ databases">
        <authorList>
            <person name="Kuo A."/>
            <person name="Curtis B.A."/>
            <person name="Tanifuji G."/>
            <person name="Burki F."/>
            <person name="Gruber A."/>
            <person name="Irimia M."/>
            <person name="Maruyama S."/>
            <person name="Arias M.C."/>
            <person name="Ball S.G."/>
            <person name="Gile G.H."/>
            <person name="Hirakawa Y."/>
            <person name="Hopkins J.F."/>
            <person name="Rensing S.A."/>
            <person name="Schmutz J."/>
            <person name="Symeonidi A."/>
            <person name="Elias M."/>
            <person name="Eveleigh R.J."/>
            <person name="Herman E.K."/>
            <person name="Klute M.J."/>
            <person name="Nakayama T."/>
            <person name="Obornik M."/>
            <person name="Reyes-Prieto A."/>
            <person name="Armbrust E.V."/>
            <person name="Aves S.J."/>
            <person name="Beiko R.G."/>
            <person name="Coutinho P."/>
            <person name="Dacks J.B."/>
            <person name="Durnford D.G."/>
            <person name="Fast N.M."/>
            <person name="Green B.R."/>
            <person name="Grisdale C."/>
            <person name="Hempe F."/>
            <person name="Henrissat B."/>
            <person name="Hoppner M.P."/>
            <person name="Ishida K.-I."/>
            <person name="Kim E."/>
            <person name="Koreny L."/>
            <person name="Kroth P.G."/>
            <person name="Liu Y."/>
            <person name="Malik S.-B."/>
            <person name="Maier U.G."/>
            <person name="McRose D."/>
            <person name="Mock T."/>
            <person name="Neilson J.A."/>
            <person name="Onodera N.T."/>
            <person name="Poole A.M."/>
            <person name="Pritham E.J."/>
            <person name="Richards T.A."/>
            <person name="Rocap G."/>
            <person name="Roy S.W."/>
            <person name="Sarai C."/>
            <person name="Schaack S."/>
            <person name="Shirato S."/>
            <person name="Slamovits C.H."/>
            <person name="Spencer D.F."/>
            <person name="Suzuki S."/>
            <person name="Worden A.Z."/>
            <person name="Zauner S."/>
            <person name="Barry K."/>
            <person name="Bell C."/>
            <person name="Bharti A.K."/>
            <person name="Crow J.A."/>
            <person name="Grimwood J."/>
            <person name="Kramer R."/>
            <person name="Lindquist E."/>
            <person name="Lucas S."/>
            <person name="Salamov A."/>
            <person name="McFadden G.I."/>
            <person name="Lane C.E."/>
            <person name="Keeling P.J."/>
            <person name="Gray M.W."/>
            <person name="Grigoriev I.V."/>
            <person name="Archibald J.M."/>
        </authorList>
    </citation>
    <scope>NUCLEOTIDE SEQUENCE</scope>
    <source>
        <strain evidence="4">CCMP2712</strain>
    </source>
</reference>
<evidence type="ECO:0000256" key="1">
    <source>
        <dbReference type="SAM" id="MobiDB-lite"/>
    </source>
</evidence>
<feature type="region of interest" description="Disordered" evidence="1">
    <location>
        <begin position="94"/>
        <end position="208"/>
    </location>
</feature>
<reference evidence="2 4" key="1">
    <citation type="journal article" date="2012" name="Nature">
        <title>Algal genomes reveal evolutionary mosaicism and the fate of nucleomorphs.</title>
        <authorList>
            <consortium name="DOE Joint Genome Institute"/>
            <person name="Curtis B.A."/>
            <person name="Tanifuji G."/>
            <person name="Burki F."/>
            <person name="Gruber A."/>
            <person name="Irimia M."/>
            <person name="Maruyama S."/>
            <person name="Arias M.C."/>
            <person name="Ball S.G."/>
            <person name="Gile G.H."/>
            <person name="Hirakawa Y."/>
            <person name="Hopkins J.F."/>
            <person name="Kuo A."/>
            <person name="Rensing S.A."/>
            <person name="Schmutz J."/>
            <person name="Symeonidi A."/>
            <person name="Elias M."/>
            <person name="Eveleigh R.J."/>
            <person name="Herman E.K."/>
            <person name="Klute M.J."/>
            <person name="Nakayama T."/>
            <person name="Obornik M."/>
            <person name="Reyes-Prieto A."/>
            <person name="Armbrust E.V."/>
            <person name="Aves S.J."/>
            <person name="Beiko R.G."/>
            <person name="Coutinho P."/>
            <person name="Dacks J.B."/>
            <person name="Durnford D.G."/>
            <person name="Fast N.M."/>
            <person name="Green B.R."/>
            <person name="Grisdale C.J."/>
            <person name="Hempel F."/>
            <person name="Henrissat B."/>
            <person name="Hoppner M.P."/>
            <person name="Ishida K."/>
            <person name="Kim E."/>
            <person name="Koreny L."/>
            <person name="Kroth P.G."/>
            <person name="Liu Y."/>
            <person name="Malik S.B."/>
            <person name="Maier U.G."/>
            <person name="McRose D."/>
            <person name="Mock T."/>
            <person name="Neilson J.A."/>
            <person name="Onodera N.T."/>
            <person name="Poole A.M."/>
            <person name="Pritham E.J."/>
            <person name="Richards T.A."/>
            <person name="Rocap G."/>
            <person name="Roy S.W."/>
            <person name="Sarai C."/>
            <person name="Schaack S."/>
            <person name="Shirato S."/>
            <person name="Slamovits C.H."/>
            <person name="Spencer D.F."/>
            <person name="Suzuki S."/>
            <person name="Worden A.Z."/>
            <person name="Zauner S."/>
            <person name="Barry K."/>
            <person name="Bell C."/>
            <person name="Bharti A.K."/>
            <person name="Crow J.A."/>
            <person name="Grimwood J."/>
            <person name="Kramer R."/>
            <person name="Lindquist E."/>
            <person name="Lucas S."/>
            <person name="Salamov A."/>
            <person name="McFadden G.I."/>
            <person name="Lane C.E."/>
            <person name="Keeling P.J."/>
            <person name="Gray M.W."/>
            <person name="Grigoriev I.V."/>
            <person name="Archibald J.M."/>
        </authorList>
    </citation>
    <scope>NUCLEOTIDE SEQUENCE</scope>
    <source>
        <strain evidence="2 4">CCMP2712</strain>
    </source>
</reference>
<feature type="compositionally biased region" description="Basic and acidic residues" evidence="1">
    <location>
        <begin position="158"/>
        <end position="176"/>
    </location>
</feature>
<proteinExistence type="predicted"/>
<feature type="region of interest" description="Disordered" evidence="1">
    <location>
        <begin position="1"/>
        <end position="35"/>
    </location>
</feature>
<dbReference type="AlphaFoldDB" id="L1I4F8"/>
<feature type="compositionally biased region" description="Basic and acidic residues" evidence="1">
    <location>
        <begin position="110"/>
        <end position="128"/>
    </location>
</feature>
<evidence type="ECO:0000313" key="3">
    <source>
        <dbReference type="EnsemblProtists" id="EKX30962"/>
    </source>
</evidence>
<accession>L1I4F8</accession>
<feature type="compositionally biased region" description="Basic and acidic residues" evidence="1">
    <location>
        <begin position="191"/>
        <end position="208"/>
    </location>
</feature>
<dbReference type="RefSeq" id="XP_005817942.1">
    <property type="nucleotide sequence ID" value="XM_005817885.1"/>
</dbReference>